<dbReference type="HOGENOM" id="CLU_004965_3_0_1"/>
<feature type="transmembrane region" description="Helical" evidence="9">
    <location>
        <begin position="118"/>
        <end position="137"/>
    </location>
</feature>
<dbReference type="AlphaFoldDB" id="F4RPY4"/>
<dbReference type="InterPro" id="IPR004648">
    <property type="entry name" value="Oligpept_transpt"/>
</dbReference>
<dbReference type="RefSeq" id="XP_007411143.1">
    <property type="nucleotide sequence ID" value="XM_007411081.1"/>
</dbReference>
<dbReference type="GO" id="GO:0035673">
    <property type="term" value="F:oligopeptide transmembrane transporter activity"/>
    <property type="evidence" value="ECO:0007669"/>
    <property type="project" value="InterPro"/>
</dbReference>
<keyword evidence="11" id="KW-1185">Reference proteome</keyword>
<comment type="subcellular location">
    <subcellularLocation>
        <location evidence="1">Membrane</location>
        <topology evidence="1">Multi-pass membrane protein</topology>
    </subcellularLocation>
</comment>
<feature type="transmembrane region" description="Helical" evidence="9">
    <location>
        <begin position="703"/>
        <end position="722"/>
    </location>
</feature>
<evidence type="ECO:0000256" key="7">
    <source>
        <dbReference type="ARBA" id="ARBA00022989"/>
    </source>
</evidence>
<accession>F4RPY4</accession>
<keyword evidence="3" id="KW-0813">Transport</keyword>
<feature type="transmembrane region" description="Helical" evidence="9">
    <location>
        <begin position="484"/>
        <end position="502"/>
    </location>
</feature>
<name>F4RPY4_MELLP</name>
<feature type="transmembrane region" description="Helical" evidence="9">
    <location>
        <begin position="455"/>
        <end position="478"/>
    </location>
</feature>
<dbReference type="KEGG" id="mlr:MELLADRAFT_87906"/>
<dbReference type="GO" id="GO:0015031">
    <property type="term" value="P:protein transport"/>
    <property type="evidence" value="ECO:0007669"/>
    <property type="project" value="UniProtKB-KW"/>
</dbReference>
<dbReference type="EMBL" id="GL883112">
    <property type="protein sequence ID" value="EGG05654.1"/>
    <property type="molecule type" value="Genomic_DNA"/>
</dbReference>
<dbReference type="Proteomes" id="UP000001072">
    <property type="component" value="Unassembled WGS sequence"/>
</dbReference>
<dbReference type="GeneID" id="18934691"/>
<gene>
    <name evidence="10" type="ORF">MELLADRAFT_87906</name>
</gene>
<dbReference type="PANTHER" id="PTHR22601">
    <property type="entry name" value="ISP4 LIKE PROTEIN"/>
    <property type="match status" value="1"/>
</dbReference>
<proteinExistence type="inferred from homology"/>
<keyword evidence="6" id="KW-0653">Protein transport</keyword>
<evidence type="ECO:0000256" key="4">
    <source>
        <dbReference type="ARBA" id="ARBA00022692"/>
    </source>
</evidence>
<dbReference type="eggNOG" id="KOG2262">
    <property type="taxonomic scope" value="Eukaryota"/>
</dbReference>
<evidence type="ECO:0000256" key="2">
    <source>
        <dbReference type="ARBA" id="ARBA00008807"/>
    </source>
</evidence>
<dbReference type="OrthoDB" id="9986677at2759"/>
<evidence type="ECO:0000256" key="6">
    <source>
        <dbReference type="ARBA" id="ARBA00022927"/>
    </source>
</evidence>
<feature type="transmembrane region" description="Helical" evidence="9">
    <location>
        <begin position="157"/>
        <end position="180"/>
    </location>
</feature>
<evidence type="ECO:0000313" key="11">
    <source>
        <dbReference type="Proteomes" id="UP000001072"/>
    </source>
</evidence>
<dbReference type="Pfam" id="PF03169">
    <property type="entry name" value="OPT"/>
    <property type="match status" value="1"/>
</dbReference>
<keyword evidence="7 9" id="KW-1133">Transmembrane helix</keyword>
<feature type="transmembrane region" description="Helical" evidence="9">
    <location>
        <begin position="397"/>
        <end position="423"/>
    </location>
</feature>
<keyword evidence="4 9" id="KW-0812">Transmembrane</keyword>
<feature type="transmembrane region" description="Helical" evidence="9">
    <location>
        <begin position="87"/>
        <end position="111"/>
    </location>
</feature>
<evidence type="ECO:0000313" key="10">
    <source>
        <dbReference type="EMBL" id="EGG05654.1"/>
    </source>
</evidence>
<feature type="transmembrane region" description="Helical" evidence="9">
    <location>
        <begin position="742"/>
        <end position="767"/>
    </location>
</feature>
<evidence type="ECO:0000256" key="5">
    <source>
        <dbReference type="ARBA" id="ARBA00022856"/>
    </source>
</evidence>
<dbReference type="InParanoid" id="F4RPY4"/>
<reference evidence="11" key="1">
    <citation type="journal article" date="2011" name="Proc. Natl. Acad. Sci. U.S.A.">
        <title>Obligate biotrophy features unraveled by the genomic analysis of rust fungi.</title>
        <authorList>
            <person name="Duplessis S."/>
            <person name="Cuomo C.A."/>
            <person name="Lin Y.-C."/>
            <person name="Aerts A."/>
            <person name="Tisserant E."/>
            <person name="Veneault-Fourrey C."/>
            <person name="Joly D.L."/>
            <person name="Hacquard S."/>
            <person name="Amselem J."/>
            <person name="Cantarel B.L."/>
            <person name="Chiu R."/>
            <person name="Coutinho P.M."/>
            <person name="Feau N."/>
            <person name="Field M."/>
            <person name="Frey P."/>
            <person name="Gelhaye E."/>
            <person name="Goldberg J."/>
            <person name="Grabherr M.G."/>
            <person name="Kodira C.D."/>
            <person name="Kohler A."/>
            <person name="Kuees U."/>
            <person name="Lindquist E.A."/>
            <person name="Lucas S.M."/>
            <person name="Mago R."/>
            <person name="Mauceli E."/>
            <person name="Morin E."/>
            <person name="Murat C."/>
            <person name="Pangilinan J.L."/>
            <person name="Park R."/>
            <person name="Pearson M."/>
            <person name="Quesneville H."/>
            <person name="Rouhier N."/>
            <person name="Sakthikumar S."/>
            <person name="Salamov A.A."/>
            <person name="Schmutz J."/>
            <person name="Selles B."/>
            <person name="Shapiro H."/>
            <person name="Tanguay P."/>
            <person name="Tuskan G.A."/>
            <person name="Henrissat B."/>
            <person name="Van de Peer Y."/>
            <person name="Rouze P."/>
            <person name="Ellis J.G."/>
            <person name="Dodds P.N."/>
            <person name="Schein J.E."/>
            <person name="Zhong S."/>
            <person name="Hamelin R.C."/>
            <person name="Grigoriev I.V."/>
            <person name="Szabo L.J."/>
            <person name="Martin F."/>
        </authorList>
    </citation>
    <scope>NUCLEOTIDE SEQUENCE [LARGE SCALE GENOMIC DNA]</scope>
    <source>
        <strain evidence="11">98AG31 / pathotype 3-4-7</strain>
    </source>
</reference>
<keyword evidence="8 9" id="KW-0472">Membrane</keyword>
<feature type="transmembrane region" description="Helical" evidence="9">
    <location>
        <begin position="323"/>
        <end position="348"/>
    </location>
</feature>
<evidence type="ECO:0000256" key="8">
    <source>
        <dbReference type="ARBA" id="ARBA00023136"/>
    </source>
</evidence>
<sequence length="826" mass="90255">MSEKIGDLRALDDERICEALSAKPTSKDAYANSVLPPFELRDQLALKTGDDLSHLDTKLGDDLSDPFDECAVLPEPEPDEDPNAPVITLRSVLVGLIVVFFGAAVSQVFMYKPVHLHLNLLFLQLASLILGRLFAAIPGPKWWNPCELTVKETVFSAIIATSGAGGVQSVEVMATLDVFFNRRIPSYISVLTILSSQFMGYGWAGVLPTVALFHSLGKVSPSNLGQLSLFKKIFGIMTICKRKFHCRCPYDHDAPSLISLLVDADEVIPEWLAPALQAISPWCLTLPETPLVTQIFGGSLVAEGLGLLAVSFDWVLVGRYNPLFVPLVAQIIDWAAVGTGVFLFSAAYRYDWFGGAHLPFISYDILDDNGARYNLSRALFDNGTENTVEVEKMGLPWYSTAIVIGNAGTAFSVSSAITAAILFNWTELSAMFSSTNQKALEEDPHRTITKHYSDFPTYGFLAIGAAAIGLAFFCSARAESDLPAYALAFAFTLSAVLSYISPTGKSNFLIIKTGSDIFNVPKTSAVVQMLGGVLFPGNAIGNLWFTLYGSTSVGQCVAMSKDLKLGQYMHLPPVKFLERKLAITTQRQTRGDLAFHFSRCFRIVGGFLHYGVMTAIVGTQRDVLLLPHGDGVFTGMALSSMAAHATTRLVFSHSNLYLRSSVGGFLVKDFTSSGANMFVKILSSFSDDVFRFLLTTSMQTQAIIPYCLVLGFFAPIPLYLLHRWKPKAGFQRVNISLFASSLYHAVLGATSGRTTATILALFTQYTIRKYHFKWYQRYNYISSAALEGGTQFAVLLLTFFVQGGAGFKVEIPQGAEITAIFLTLIS</sequence>
<dbReference type="InterPro" id="IPR004813">
    <property type="entry name" value="OPT"/>
</dbReference>
<evidence type="ECO:0000256" key="1">
    <source>
        <dbReference type="ARBA" id="ARBA00004141"/>
    </source>
</evidence>
<dbReference type="VEuPathDB" id="FungiDB:MELLADRAFT_87906"/>
<organism evidence="11">
    <name type="scientific">Melampsora larici-populina (strain 98AG31 / pathotype 3-4-7)</name>
    <name type="common">Poplar leaf rust fungus</name>
    <dbReference type="NCBI Taxonomy" id="747676"/>
    <lineage>
        <taxon>Eukaryota</taxon>
        <taxon>Fungi</taxon>
        <taxon>Dikarya</taxon>
        <taxon>Basidiomycota</taxon>
        <taxon>Pucciniomycotina</taxon>
        <taxon>Pucciniomycetes</taxon>
        <taxon>Pucciniales</taxon>
        <taxon>Melampsoraceae</taxon>
        <taxon>Melampsora</taxon>
    </lineage>
</organism>
<protein>
    <submittedName>
        <fullName evidence="10">Putative oligopeptide transporter</fullName>
    </submittedName>
</protein>
<comment type="similarity">
    <text evidence="2">Belongs to the oligopeptide OPT transporter family.</text>
</comment>
<keyword evidence="5" id="KW-0571">Peptide transport</keyword>
<dbReference type="GO" id="GO:0016020">
    <property type="term" value="C:membrane"/>
    <property type="evidence" value="ECO:0007669"/>
    <property type="project" value="UniProtKB-SubCell"/>
</dbReference>
<evidence type="ECO:0000256" key="9">
    <source>
        <dbReference type="SAM" id="Phobius"/>
    </source>
</evidence>
<evidence type="ECO:0000256" key="3">
    <source>
        <dbReference type="ARBA" id="ARBA00022448"/>
    </source>
</evidence>
<feature type="transmembrane region" description="Helical" evidence="9">
    <location>
        <begin position="187"/>
        <end position="213"/>
    </location>
</feature>